<reference evidence="3" key="2">
    <citation type="submission" date="2025-08" db="UniProtKB">
        <authorList>
            <consortium name="Ensembl"/>
        </authorList>
    </citation>
    <scope>IDENTIFICATION</scope>
</reference>
<dbReference type="OMA" id="MEISVEH"/>
<dbReference type="AlphaFoldDB" id="A0A672JER8"/>
<keyword evidence="4" id="KW-1185">Reference proteome</keyword>
<dbReference type="PANTHER" id="PTHR46881:SF2">
    <property type="entry name" value="PALMDELPHIN ISOFORM X1"/>
    <property type="match status" value="1"/>
</dbReference>
<protein>
    <recommendedName>
        <fullName evidence="5">Palmdelphin-like</fullName>
    </recommendedName>
</protein>
<dbReference type="Proteomes" id="UP000472267">
    <property type="component" value="Chromosome 9"/>
</dbReference>
<dbReference type="GO" id="GO:0008360">
    <property type="term" value="P:regulation of cell shape"/>
    <property type="evidence" value="ECO:0007669"/>
    <property type="project" value="InterPro"/>
</dbReference>
<dbReference type="InParanoid" id="A0A672JER8"/>
<sequence>MDGVSQQSEEEQEAMRLQAQEDQQQTDLCRSLLLRIEKEIEALETQELSISANEETVLKRLKEVERTAEDIIKVGPVEPVRPAGRPAEDEPKRATFAMEISVEHDRRTGKCEVVSTATVPAGSFPERGLKVYEDGRRSVYALPAEGAEAHPELGEMTLSEVEELLRQATDRTVPSEVQYHQPVYSAPYSGTSRPSTPRTHSPGRPRHPAAPGTDLMSTMVKKRTHSRPPVPASCIGPHLQSPAVLMDPEVDFSRLSPFHAGSASPLNLVNALPEGLESEPVTMIFMGYENAADEDEDIQAELVIVGNSEEEEEDGAEDEGETEEYLSYHPQGYQSKVFRPKVGVAKLGGGDVVPDTFTHCDDLEAHKPTFVHKPGKTSPCLQGQGVDPSTNTGPVNLDQTQLCSTGR</sequence>
<dbReference type="InterPro" id="IPR004965">
    <property type="entry name" value="Paralemmin"/>
</dbReference>
<feature type="region of interest" description="Disordered" evidence="2">
    <location>
        <begin position="370"/>
        <end position="407"/>
    </location>
</feature>
<feature type="compositionally biased region" description="Polar residues" evidence="2">
    <location>
        <begin position="188"/>
        <end position="199"/>
    </location>
</feature>
<organism evidence="3 4">
    <name type="scientific">Salarias fasciatus</name>
    <name type="common">Jewelled blenny</name>
    <name type="synonym">Blennius fasciatus</name>
    <dbReference type="NCBI Taxonomy" id="181472"/>
    <lineage>
        <taxon>Eukaryota</taxon>
        <taxon>Metazoa</taxon>
        <taxon>Chordata</taxon>
        <taxon>Craniata</taxon>
        <taxon>Vertebrata</taxon>
        <taxon>Euteleostomi</taxon>
        <taxon>Actinopterygii</taxon>
        <taxon>Neopterygii</taxon>
        <taxon>Teleostei</taxon>
        <taxon>Neoteleostei</taxon>
        <taxon>Acanthomorphata</taxon>
        <taxon>Ovalentaria</taxon>
        <taxon>Blenniimorphae</taxon>
        <taxon>Blenniiformes</taxon>
        <taxon>Blennioidei</taxon>
        <taxon>Blenniidae</taxon>
        <taxon>Salariinae</taxon>
        <taxon>Salarias</taxon>
    </lineage>
</organism>
<evidence type="ECO:0008006" key="5">
    <source>
        <dbReference type="Google" id="ProtNLM"/>
    </source>
</evidence>
<dbReference type="PANTHER" id="PTHR46881">
    <property type="entry name" value="PALMDELPHIN"/>
    <property type="match status" value="1"/>
</dbReference>
<dbReference type="Pfam" id="PF03285">
    <property type="entry name" value="Paralemmin"/>
    <property type="match status" value="1"/>
</dbReference>
<dbReference type="GO" id="GO:0005737">
    <property type="term" value="C:cytoplasm"/>
    <property type="evidence" value="ECO:0007669"/>
    <property type="project" value="UniProtKB-SubCell"/>
</dbReference>
<evidence type="ECO:0000256" key="1">
    <source>
        <dbReference type="ARBA" id="ARBA00023054"/>
    </source>
</evidence>
<evidence type="ECO:0000256" key="2">
    <source>
        <dbReference type="SAM" id="MobiDB-lite"/>
    </source>
</evidence>
<feature type="region of interest" description="Disordered" evidence="2">
    <location>
        <begin position="1"/>
        <end position="24"/>
    </location>
</feature>
<dbReference type="GO" id="GO:0016020">
    <property type="term" value="C:membrane"/>
    <property type="evidence" value="ECO:0007669"/>
    <property type="project" value="InterPro"/>
</dbReference>
<name>A0A672JER8_SALFA</name>
<reference evidence="3" key="1">
    <citation type="submission" date="2019-06" db="EMBL/GenBank/DDBJ databases">
        <authorList>
            <consortium name="Wellcome Sanger Institute Data Sharing"/>
        </authorList>
    </citation>
    <scope>NUCLEOTIDE SEQUENCE [LARGE SCALE GENOMIC DNA]</scope>
</reference>
<keyword evidence="1" id="KW-0175">Coiled coil</keyword>
<dbReference type="Ensembl" id="ENSSFAT00005054348.1">
    <property type="protein sequence ID" value="ENSSFAP00005052686.1"/>
    <property type="gene ID" value="ENSSFAG00005025219.1"/>
</dbReference>
<feature type="compositionally biased region" description="Polar residues" evidence="2">
    <location>
        <begin position="387"/>
        <end position="407"/>
    </location>
</feature>
<evidence type="ECO:0000313" key="4">
    <source>
        <dbReference type="Proteomes" id="UP000472267"/>
    </source>
</evidence>
<accession>A0A672JER8</accession>
<dbReference type="GO" id="GO:0043197">
    <property type="term" value="C:dendritic spine"/>
    <property type="evidence" value="ECO:0007669"/>
    <property type="project" value="UniProtKB-SubCell"/>
</dbReference>
<feature type="region of interest" description="Disordered" evidence="2">
    <location>
        <begin position="180"/>
        <end position="214"/>
    </location>
</feature>
<proteinExistence type="predicted"/>
<reference evidence="3" key="3">
    <citation type="submission" date="2025-09" db="UniProtKB">
        <authorList>
            <consortium name="Ensembl"/>
        </authorList>
    </citation>
    <scope>IDENTIFICATION</scope>
</reference>
<evidence type="ECO:0000313" key="3">
    <source>
        <dbReference type="Ensembl" id="ENSSFAP00005052686.1"/>
    </source>
</evidence>